<proteinExistence type="predicted"/>
<protein>
    <submittedName>
        <fullName evidence="2">Uncharacterized protein</fullName>
    </submittedName>
</protein>
<sequence length="160" mass="18313">MTTALYFPLVGIQVLIFVIYFTGLSALSYCISHWITHQDTSSWNTIRQIRASRLLVFAVFVDSWLFIFSSGILIFGLGLETSPSVCGFAINLCVVFLWVFKMAHIFPIDRESPYRVAFKYGTQHSPPQVQNLHYLSNHDLSLLHPHHYDGHWAQTLHSGK</sequence>
<keyword evidence="1" id="KW-1133">Transmembrane helix</keyword>
<keyword evidence="1" id="KW-0812">Transmembrane</keyword>
<gene>
    <name evidence="2" type="ORF">D9758_017461</name>
</gene>
<dbReference type="AlphaFoldDB" id="A0A8H5BRI8"/>
<dbReference type="OrthoDB" id="3210850at2759"/>
<organism evidence="2 3">
    <name type="scientific">Tetrapyrgos nigripes</name>
    <dbReference type="NCBI Taxonomy" id="182062"/>
    <lineage>
        <taxon>Eukaryota</taxon>
        <taxon>Fungi</taxon>
        <taxon>Dikarya</taxon>
        <taxon>Basidiomycota</taxon>
        <taxon>Agaricomycotina</taxon>
        <taxon>Agaricomycetes</taxon>
        <taxon>Agaricomycetidae</taxon>
        <taxon>Agaricales</taxon>
        <taxon>Marasmiineae</taxon>
        <taxon>Marasmiaceae</taxon>
        <taxon>Tetrapyrgos</taxon>
    </lineage>
</organism>
<comment type="caution">
    <text evidence="2">The sequence shown here is derived from an EMBL/GenBank/DDBJ whole genome shotgun (WGS) entry which is preliminary data.</text>
</comment>
<keyword evidence="3" id="KW-1185">Reference proteome</keyword>
<keyword evidence="1" id="KW-0472">Membrane</keyword>
<evidence type="ECO:0000313" key="2">
    <source>
        <dbReference type="EMBL" id="KAF5328035.1"/>
    </source>
</evidence>
<name>A0A8H5BRI8_9AGAR</name>
<evidence type="ECO:0000313" key="3">
    <source>
        <dbReference type="Proteomes" id="UP000559256"/>
    </source>
</evidence>
<reference evidence="2 3" key="1">
    <citation type="journal article" date="2020" name="ISME J.">
        <title>Uncovering the hidden diversity of litter-decomposition mechanisms in mushroom-forming fungi.</title>
        <authorList>
            <person name="Floudas D."/>
            <person name="Bentzer J."/>
            <person name="Ahren D."/>
            <person name="Johansson T."/>
            <person name="Persson P."/>
            <person name="Tunlid A."/>
        </authorList>
    </citation>
    <scope>NUCLEOTIDE SEQUENCE [LARGE SCALE GENOMIC DNA]</scope>
    <source>
        <strain evidence="2 3">CBS 291.85</strain>
    </source>
</reference>
<accession>A0A8H5BRI8</accession>
<evidence type="ECO:0000256" key="1">
    <source>
        <dbReference type="SAM" id="Phobius"/>
    </source>
</evidence>
<feature type="transmembrane region" description="Helical" evidence="1">
    <location>
        <begin position="81"/>
        <end position="100"/>
    </location>
</feature>
<feature type="transmembrane region" description="Helical" evidence="1">
    <location>
        <begin position="6"/>
        <end position="31"/>
    </location>
</feature>
<dbReference type="Proteomes" id="UP000559256">
    <property type="component" value="Unassembled WGS sequence"/>
</dbReference>
<dbReference type="EMBL" id="JAACJM010000370">
    <property type="protein sequence ID" value="KAF5328035.1"/>
    <property type="molecule type" value="Genomic_DNA"/>
</dbReference>
<feature type="transmembrane region" description="Helical" evidence="1">
    <location>
        <begin position="52"/>
        <end position="75"/>
    </location>
</feature>